<keyword evidence="3 5" id="KW-0378">Hydrolase</keyword>
<feature type="domain" description="Exonuclease VII large subunit C-terminal" evidence="7">
    <location>
        <begin position="133"/>
        <end position="442"/>
    </location>
</feature>
<evidence type="ECO:0000256" key="5">
    <source>
        <dbReference type="HAMAP-Rule" id="MF_00378"/>
    </source>
</evidence>
<comment type="subcellular location">
    <subcellularLocation>
        <location evidence="5 6">Cytoplasm</location>
    </subcellularLocation>
</comment>
<reference evidence="9 10" key="1">
    <citation type="submission" date="2017-09" db="EMBL/GenBank/DDBJ databases">
        <title>Complete genome sequence of Oxytococcus suis strain ZY16052.</title>
        <authorList>
            <person name="Li F."/>
        </authorList>
    </citation>
    <scope>NUCLEOTIDE SEQUENCE [LARGE SCALE GENOMIC DNA]</scope>
    <source>
        <strain evidence="9 10">ZY16052</strain>
    </source>
</reference>
<dbReference type="PANTHER" id="PTHR30008:SF0">
    <property type="entry name" value="EXODEOXYRIBONUCLEASE 7 LARGE SUBUNIT"/>
    <property type="match status" value="1"/>
</dbReference>
<keyword evidence="1 5" id="KW-0963">Cytoplasm</keyword>
<dbReference type="InterPro" id="IPR003753">
    <property type="entry name" value="Exonuc_VII_L"/>
</dbReference>
<comment type="similarity">
    <text evidence="5 6">Belongs to the XseA family.</text>
</comment>
<evidence type="ECO:0000256" key="2">
    <source>
        <dbReference type="ARBA" id="ARBA00022722"/>
    </source>
</evidence>
<evidence type="ECO:0000259" key="7">
    <source>
        <dbReference type="Pfam" id="PF02601"/>
    </source>
</evidence>
<dbReference type="EC" id="3.1.11.6" evidence="5"/>
<dbReference type="CDD" id="cd04489">
    <property type="entry name" value="ExoVII_LU_OBF"/>
    <property type="match status" value="1"/>
</dbReference>
<comment type="subunit">
    <text evidence="5">Heterooligomer composed of large and small subunits.</text>
</comment>
<accession>A0A347WNP6</accession>
<dbReference type="GO" id="GO:0005737">
    <property type="term" value="C:cytoplasm"/>
    <property type="evidence" value="ECO:0007669"/>
    <property type="project" value="UniProtKB-SubCell"/>
</dbReference>
<dbReference type="OrthoDB" id="9802795at2"/>
<keyword evidence="2 5" id="KW-0540">Nuclease</keyword>
<evidence type="ECO:0000313" key="9">
    <source>
        <dbReference type="EMBL" id="AXY26703.1"/>
    </source>
</evidence>
<evidence type="ECO:0000313" key="10">
    <source>
        <dbReference type="Proteomes" id="UP000263232"/>
    </source>
</evidence>
<dbReference type="GO" id="GO:0009318">
    <property type="term" value="C:exodeoxyribonuclease VII complex"/>
    <property type="evidence" value="ECO:0007669"/>
    <property type="project" value="UniProtKB-UniRule"/>
</dbReference>
<keyword evidence="4 5" id="KW-0269">Exonuclease</keyword>
<protein>
    <recommendedName>
        <fullName evidence="5">Exodeoxyribonuclease 7 large subunit</fullName>
        <ecNumber evidence="5">3.1.11.6</ecNumber>
    </recommendedName>
    <alternativeName>
        <fullName evidence="5">Exodeoxyribonuclease VII large subunit</fullName>
        <shortName evidence="5">Exonuclease VII large subunit</shortName>
    </alternativeName>
</protein>
<dbReference type="RefSeq" id="WP_118991558.1">
    <property type="nucleotide sequence ID" value="NZ_CP023434.1"/>
</dbReference>
<dbReference type="KEGG" id="abae:CL176_03595"/>
<comment type="function">
    <text evidence="5">Bidirectionally degrades single-stranded DNA into large acid-insoluble oligonucleotides, which are then degraded further into small acid-soluble oligonucleotides.</text>
</comment>
<name>A0A347WNP6_9LACT</name>
<evidence type="ECO:0000259" key="8">
    <source>
        <dbReference type="Pfam" id="PF13742"/>
    </source>
</evidence>
<dbReference type="PANTHER" id="PTHR30008">
    <property type="entry name" value="EXODEOXYRIBONUCLEASE 7 LARGE SUBUNIT"/>
    <property type="match status" value="1"/>
</dbReference>
<dbReference type="AlphaFoldDB" id="A0A347WNP6"/>
<dbReference type="GO" id="GO:0003676">
    <property type="term" value="F:nucleic acid binding"/>
    <property type="evidence" value="ECO:0007669"/>
    <property type="project" value="InterPro"/>
</dbReference>
<dbReference type="GO" id="GO:0006308">
    <property type="term" value="P:DNA catabolic process"/>
    <property type="evidence" value="ECO:0007669"/>
    <property type="project" value="UniProtKB-UniRule"/>
</dbReference>
<comment type="catalytic activity">
    <reaction evidence="5 6">
        <text>Exonucleolytic cleavage in either 5'- to 3'- or 3'- to 5'-direction to yield nucleoside 5'-phosphates.</text>
        <dbReference type="EC" id="3.1.11.6"/>
    </reaction>
</comment>
<dbReference type="InterPro" id="IPR020579">
    <property type="entry name" value="Exonuc_VII_lsu_C"/>
</dbReference>
<dbReference type="InterPro" id="IPR025824">
    <property type="entry name" value="OB-fold_nuc-bd_dom"/>
</dbReference>
<proteinExistence type="inferred from homology"/>
<evidence type="ECO:0000256" key="4">
    <source>
        <dbReference type="ARBA" id="ARBA00022839"/>
    </source>
</evidence>
<feature type="domain" description="OB-fold nucleic acid binding" evidence="8">
    <location>
        <begin position="11"/>
        <end position="106"/>
    </location>
</feature>
<dbReference type="HAMAP" id="MF_00378">
    <property type="entry name" value="Exonuc_7_L"/>
    <property type="match status" value="1"/>
</dbReference>
<dbReference type="NCBIfam" id="TIGR00237">
    <property type="entry name" value="xseA"/>
    <property type="match status" value="1"/>
</dbReference>
<gene>
    <name evidence="5" type="primary">xseA</name>
    <name evidence="9" type="ORF">CL176_03595</name>
</gene>
<dbReference type="EMBL" id="CP023434">
    <property type="protein sequence ID" value="AXY26703.1"/>
    <property type="molecule type" value="Genomic_DNA"/>
</dbReference>
<evidence type="ECO:0000256" key="3">
    <source>
        <dbReference type="ARBA" id="ARBA00022801"/>
    </source>
</evidence>
<evidence type="ECO:0000256" key="1">
    <source>
        <dbReference type="ARBA" id="ARBA00022490"/>
    </source>
</evidence>
<organism evidence="9 10">
    <name type="scientific">Suicoccus acidiformans</name>
    <dbReference type="NCBI Taxonomy" id="2036206"/>
    <lineage>
        <taxon>Bacteria</taxon>
        <taxon>Bacillati</taxon>
        <taxon>Bacillota</taxon>
        <taxon>Bacilli</taxon>
        <taxon>Lactobacillales</taxon>
        <taxon>Aerococcaceae</taxon>
        <taxon>Suicoccus</taxon>
    </lineage>
</organism>
<dbReference type="Pfam" id="PF02601">
    <property type="entry name" value="Exonuc_VII_L"/>
    <property type="match status" value="1"/>
</dbReference>
<dbReference type="Proteomes" id="UP000263232">
    <property type="component" value="Chromosome"/>
</dbReference>
<sequence length="460" mass="51820">MSQVAKQEKYLTVQALTQYIKRKFDADPYMQKVFVIGEISNFRLRPNGHQYFSLKDDKARIGAVMYRGAFSKLPFKLEEGMKVLAQGRIAVYEPNGNYQLIIEQMEPDGIGAYYLALEQLKEKLRLEGALDRPKRPIVRFPRKIAVITSPTGAVIRDIITTVKRRYPIVALTVFPTRVQGKEAVGEIVRAFQLVEAQAQDFDTIILARGGGSIEDLWSFNEEAVARAILASSVPVISSIGHETDTTIADLVADLRAPTPTAAAEQAVPVLTEVLQYIQQTEARIYMAMNQRIQLGHKHLERLSRSYALAQPERLYQPYQQRLDQLMDQLQRVNERQLQTKSLQAQGLSQRLLFQNPKQDIQHYQQVVSDVTRRLARSSQQLLKDKQAELAKQAQLLNAVSPLQSLARGYAVVEQADQVVKGIKAVAVGQTVDVRLVDGSFSAKVEAVYPEPMEEKTSEKE</sequence>
<keyword evidence="10" id="KW-1185">Reference proteome</keyword>
<dbReference type="GO" id="GO:0008855">
    <property type="term" value="F:exodeoxyribonuclease VII activity"/>
    <property type="evidence" value="ECO:0007669"/>
    <property type="project" value="UniProtKB-UniRule"/>
</dbReference>
<dbReference type="Pfam" id="PF13742">
    <property type="entry name" value="tRNA_anti_2"/>
    <property type="match status" value="1"/>
</dbReference>
<evidence type="ECO:0000256" key="6">
    <source>
        <dbReference type="RuleBase" id="RU004355"/>
    </source>
</evidence>